<organism evidence="1 2">
    <name type="scientific">Micromonospora olivasterospora</name>
    <dbReference type="NCBI Taxonomy" id="1880"/>
    <lineage>
        <taxon>Bacteria</taxon>
        <taxon>Bacillati</taxon>
        <taxon>Actinomycetota</taxon>
        <taxon>Actinomycetes</taxon>
        <taxon>Micromonosporales</taxon>
        <taxon>Micromonosporaceae</taxon>
        <taxon>Micromonospora</taxon>
    </lineage>
</organism>
<evidence type="ECO:0000313" key="2">
    <source>
        <dbReference type="Proteomes" id="UP000319825"/>
    </source>
</evidence>
<dbReference type="AlphaFoldDB" id="A0A562I908"/>
<proteinExistence type="predicted"/>
<comment type="caution">
    <text evidence="1">The sequence shown here is derived from an EMBL/GenBank/DDBJ whole genome shotgun (WGS) entry which is preliminary data.</text>
</comment>
<reference evidence="1 2" key="1">
    <citation type="submission" date="2019-07" db="EMBL/GenBank/DDBJ databases">
        <title>R&amp;d 2014.</title>
        <authorList>
            <person name="Klenk H.-P."/>
        </authorList>
    </citation>
    <scope>NUCLEOTIDE SEQUENCE [LARGE SCALE GENOMIC DNA]</scope>
    <source>
        <strain evidence="1 2">DSM 43868</strain>
    </source>
</reference>
<sequence length="109" mass="11830">MRNIPVNLAGFKLRVVEEPSIKTDQDGKVKTAYGTDDPLYVVGVFAKPVATEDGYRGKGDEFKVTLSANPEGIEEGDVVELIAPTVSHWEKDGRSGLSWKAQGLKPASR</sequence>
<accession>A0A562I908</accession>
<dbReference type="EMBL" id="VLKE01000001">
    <property type="protein sequence ID" value="TWH67499.1"/>
    <property type="molecule type" value="Genomic_DNA"/>
</dbReference>
<name>A0A562I908_MICOL</name>
<evidence type="ECO:0000313" key="1">
    <source>
        <dbReference type="EMBL" id="TWH67499.1"/>
    </source>
</evidence>
<protein>
    <submittedName>
        <fullName evidence="1">Uncharacterized protein</fullName>
    </submittedName>
</protein>
<keyword evidence="2" id="KW-1185">Reference proteome</keyword>
<dbReference type="RefSeq" id="WP_145774420.1">
    <property type="nucleotide sequence ID" value="NZ_BAAATQ010000269.1"/>
</dbReference>
<gene>
    <name evidence="1" type="ORF">JD77_02476</name>
</gene>
<dbReference type="OrthoDB" id="3699359at2"/>
<dbReference type="Proteomes" id="UP000319825">
    <property type="component" value="Unassembled WGS sequence"/>
</dbReference>